<dbReference type="Pfam" id="PF00004">
    <property type="entry name" value="AAA"/>
    <property type="match status" value="1"/>
</dbReference>
<organism evidence="3 4">
    <name type="scientific">Devosia lucknowensis</name>
    <dbReference type="NCBI Taxonomy" id="1096929"/>
    <lineage>
        <taxon>Bacteria</taxon>
        <taxon>Pseudomonadati</taxon>
        <taxon>Pseudomonadota</taxon>
        <taxon>Alphaproteobacteria</taxon>
        <taxon>Hyphomicrobiales</taxon>
        <taxon>Devosiaceae</taxon>
        <taxon>Devosia</taxon>
    </lineage>
</organism>
<dbReference type="InterPro" id="IPR003593">
    <property type="entry name" value="AAA+_ATPase"/>
</dbReference>
<proteinExistence type="predicted"/>
<dbReference type="InterPro" id="IPR003959">
    <property type="entry name" value="ATPase_AAA_core"/>
</dbReference>
<dbReference type="GO" id="GO:0005886">
    <property type="term" value="C:plasma membrane"/>
    <property type="evidence" value="ECO:0007669"/>
    <property type="project" value="TreeGrafter"/>
</dbReference>
<evidence type="ECO:0000259" key="2">
    <source>
        <dbReference type="SMART" id="SM00382"/>
    </source>
</evidence>
<dbReference type="InterPro" id="IPR000642">
    <property type="entry name" value="Peptidase_M41"/>
</dbReference>
<dbReference type="Gene3D" id="1.20.58.760">
    <property type="entry name" value="Peptidase M41"/>
    <property type="match status" value="1"/>
</dbReference>
<dbReference type="Pfam" id="PF01434">
    <property type="entry name" value="Peptidase_M41"/>
    <property type="match status" value="1"/>
</dbReference>
<evidence type="ECO:0000313" key="3">
    <source>
        <dbReference type="EMBL" id="SMQ85549.1"/>
    </source>
</evidence>
<dbReference type="InterPro" id="IPR027417">
    <property type="entry name" value="P-loop_NTPase"/>
</dbReference>
<dbReference type="AlphaFoldDB" id="A0A1Y6GBV7"/>
<name>A0A1Y6GBV7_9HYPH</name>
<feature type="compositionally biased region" description="Acidic residues" evidence="1">
    <location>
        <begin position="12"/>
        <end position="21"/>
    </location>
</feature>
<dbReference type="GO" id="GO:0006508">
    <property type="term" value="P:proteolysis"/>
    <property type="evidence" value="ECO:0007669"/>
    <property type="project" value="InterPro"/>
</dbReference>
<sequence length="641" mass="69336">MSKFNVATNNNEADEPDDEQELEAHRASGEILAKLMFDAAMTAAERRRMQRKPSLTIVHVPHPNWVLRMSKALNRLDHDFVVRSVTTAPKRSAEKSGLDDLPWLQMGRSLIFISHDPAGLIEDAVIKSADVFVMVPALTPALLRKAIREMTGSPARGVTAKMCRLDPQLLMSLLRPGATARQSIERLRAAINPAASSSTVFESKTPLLDDLPLTKVVKDWSDPLVADLRAARQGQVDPSTLTYAILEGPPGTGKTLIAGSLARSAGYNFVPSSVGAWFTHGDGALGGVSRNVKAFIDEIIEKSPALGLLDEADALPDRATMDAKAREWWTACVTLVLTEIDRLRRCGKPAYLVGATNHYNFLDSALIRPGRLQKRVSVLPPSSSEEVRALLRHYLAEDFEETELEKLVRLALNHTPARVEGWTNAARARARSAGRALLLTDMIEQMVPADTRSADDQRTISIHELGHAVVAIRLGIVVKSVSIIPGARTGGHTSTRLPTLVPTLASIRAQATMMLGGRAADMVLGQGPNGGAETDLADATRLLLDARETLGLYERLSSGHALGRSLDPSALHADIESELTGLLAEAQKIVRADKVTILALADRLVEMRVLSGEEVAEALGAVSRRLDANGGREVHHSYSTS</sequence>
<dbReference type="GO" id="GO:0016887">
    <property type="term" value="F:ATP hydrolysis activity"/>
    <property type="evidence" value="ECO:0007669"/>
    <property type="project" value="InterPro"/>
</dbReference>
<dbReference type="RefSeq" id="WP_086471202.1">
    <property type="nucleotide sequence ID" value="NZ_FXWK01000002.1"/>
</dbReference>
<dbReference type="EMBL" id="FXWK01000002">
    <property type="protein sequence ID" value="SMQ85549.1"/>
    <property type="molecule type" value="Genomic_DNA"/>
</dbReference>
<dbReference type="GO" id="GO:0004222">
    <property type="term" value="F:metalloendopeptidase activity"/>
    <property type="evidence" value="ECO:0007669"/>
    <property type="project" value="InterPro"/>
</dbReference>
<evidence type="ECO:0000256" key="1">
    <source>
        <dbReference type="SAM" id="MobiDB-lite"/>
    </source>
</evidence>
<dbReference type="Proteomes" id="UP000194474">
    <property type="component" value="Unassembled WGS sequence"/>
</dbReference>
<dbReference type="SUPFAM" id="SSF140990">
    <property type="entry name" value="FtsH protease domain-like"/>
    <property type="match status" value="1"/>
</dbReference>
<dbReference type="OrthoDB" id="9809379at2"/>
<dbReference type="SMART" id="SM00382">
    <property type="entry name" value="AAA"/>
    <property type="match status" value="1"/>
</dbReference>
<accession>A0A1Y6GBV7</accession>
<feature type="compositionally biased region" description="Polar residues" evidence="1">
    <location>
        <begin position="1"/>
        <end position="11"/>
    </location>
</feature>
<protein>
    <submittedName>
        <fullName evidence="3">Peptidase family M41</fullName>
    </submittedName>
</protein>
<dbReference type="Gene3D" id="3.40.50.300">
    <property type="entry name" value="P-loop containing nucleotide triphosphate hydrolases"/>
    <property type="match status" value="1"/>
</dbReference>
<feature type="domain" description="AAA+ ATPase" evidence="2">
    <location>
        <begin position="240"/>
        <end position="382"/>
    </location>
</feature>
<dbReference type="InterPro" id="IPR037219">
    <property type="entry name" value="Peptidase_M41-like"/>
</dbReference>
<dbReference type="SUPFAM" id="SSF52540">
    <property type="entry name" value="P-loop containing nucleoside triphosphate hydrolases"/>
    <property type="match status" value="1"/>
</dbReference>
<reference evidence="4" key="1">
    <citation type="submission" date="2017-04" db="EMBL/GenBank/DDBJ databases">
        <authorList>
            <person name="Varghese N."/>
            <person name="Submissions S."/>
        </authorList>
    </citation>
    <scope>NUCLEOTIDE SEQUENCE [LARGE SCALE GENOMIC DNA]</scope>
</reference>
<dbReference type="GO" id="GO:0005524">
    <property type="term" value="F:ATP binding"/>
    <property type="evidence" value="ECO:0007669"/>
    <property type="project" value="InterPro"/>
</dbReference>
<dbReference type="Gene3D" id="1.10.8.60">
    <property type="match status" value="1"/>
</dbReference>
<dbReference type="CDD" id="cd19481">
    <property type="entry name" value="RecA-like_protease"/>
    <property type="match status" value="1"/>
</dbReference>
<dbReference type="PANTHER" id="PTHR23076">
    <property type="entry name" value="METALLOPROTEASE M41 FTSH"/>
    <property type="match status" value="1"/>
</dbReference>
<feature type="region of interest" description="Disordered" evidence="1">
    <location>
        <begin position="1"/>
        <end position="24"/>
    </location>
</feature>
<dbReference type="PANTHER" id="PTHR23076:SF97">
    <property type="entry name" value="ATP-DEPENDENT ZINC METALLOPROTEASE YME1L1"/>
    <property type="match status" value="1"/>
</dbReference>
<dbReference type="GO" id="GO:0030163">
    <property type="term" value="P:protein catabolic process"/>
    <property type="evidence" value="ECO:0007669"/>
    <property type="project" value="TreeGrafter"/>
</dbReference>
<evidence type="ECO:0000313" key="4">
    <source>
        <dbReference type="Proteomes" id="UP000194474"/>
    </source>
</evidence>
<keyword evidence="4" id="KW-1185">Reference proteome</keyword>
<gene>
    <name evidence="3" type="ORF">SAMN06295905_2829</name>
</gene>
<dbReference type="GO" id="GO:0004176">
    <property type="term" value="F:ATP-dependent peptidase activity"/>
    <property type="evidence" value="ECO:0007669"/>
    <property type="project" value="InterPro"/>
</dbReference>